<reference evidence="3" key="1">
    <citation type="journal article" date="2019" name="Nat. Commun.">
        <title>Expansion of phycobilisome linker gene families in mesophilic red algae.</title>
        <authorList>
            <person name="Lee J."/>
            <person name="Kim D."/>
            <person name="Bhattacharya D."/>
            <person name="Yoon H.S."/>
        </authorList>
    </citation>
    <scope>NUCLEOTIDE SEQUENCE [LARGE SCALE GENOMIC DNA]</scope>
    <source>
        <strain evidence="3">CCMP 1328</strain>
    </source>
</reference>
<keyword evidence="3" id="KW-1185">Reference proteome</keyword>
<dbReference type="PANTHER" id="PTHR35279:SF1">
    <property type="entry name" value="ARABINANASE_LEVANSUCRASE_INVERTASE"/>
    <property type="match status" value="1"/>
</dbReference>
<dbReference type="EMBL" id="VRMN01000009">
    <property type="protein sequence ID" value="KAA8492618.1"/>
    <property type="molecule type" value="Genomic_DNA"/>
</dbReference>
<evidence type="ECO:0000313" key="2">
    <source>
        <dbReference type="EMBL" id="KAA8492618.1"/>
    </source>
</evidence>
<accession>A0A5J4YMZ1</accession>
<name>A0A5J4YMZ1_PORPP</name>
<evidence type="ECO:0000256" key="1">
    <source>
        <dbReference type="SAM" id="MobiDB-lite"/>
    </source>
</evidence>
<comment type="caution">
    <text evidence="2">The sequence shown here is derived from an EMBL/GenBank/DDBJ whole genome shotgun (WGS) entry which is preliminary data.</text>
</comment>
<dbReference type="Gene3D" id="2.115.10.20">
    <property type="entry name" value="Glycosyl hydrolase domain, family 43"/>
    <property type="match status" value="2"/>
</dbReference>
<evidence type="ECO:0000313" key="3">
    <source>
        <dbReference type="Proteomes" id="UP000324585"/>
    </source>
</evidence>
<dbReference type="PANTHER" id="PTHR35279">
    <property type="match status" value="1"/>
</dbReference>
<dbReference type="InterPro" id="IPR023296">
    <property type="entry name" value="Glyco_hydro_beta-prop_sf"/>
</dbReference>
<proteinExistence type="predicted"/>
<gene>
    <name evidence="2" type="ORF">FVE85_8125</name>
</gene>
<feature type="region of interest" description="Disordered" evidence="1">
    <location>
        <begin position="34"/>
        <end position="56"/>
    </location>
</feature>
<dbReference type="OrthoDB" id="3510at2759"/>
<organism evidence="2 3">
    <name type="scientific">Porphyridium purpureum</name>
    <name type="common">Red alga</name>
    <name type="synonym">Porphyridium cruentum</name>
    <dbReference type="NCBI Taxonomy" id="35688"/>
    <lineage>
        <taxon>Eukaryota</taxon>
        <taxon>Rhodophyta</taxon>
        <taxon>Bangiophyceae</taxon>
        <taxon>Porphyridiales</taxon>
        <taxon>Porphyridiaceae</taxon>
        <taxon>Porphyridium</taxon>
    </lineage>
</organism>
<dbReference type="AlphaFoldDB" id="A0A5J4YMZ1"/>
<protein>
    <submittedName>
        <fullName evidence="2">Uncharacterized protein</fullName>
    </submittedName>
</protein>
<dbReference type="Proteomes" id="UP000324585">
    <property type="component" value="Unassembled WGS sequence"/>
</dbReference>
<sequence>MVVMAGFVGGACDAWDAGSTRLERHGRRYGAVCGSRARGRGTPSRTNKGAPVASGRVLEPSRQKSRFDAVAVGAPVVKRFEGENQTRTWYLWYSGLGEPHEKEPFRIGLAVSNNGVLWERHEGSYGKESVLDVNVDEWWAFDTEHVVVGDIQLLSSLKVRAEGSVFFMFYHGTDHVELDVDASIMGLLSASRVTRATSSLKSSRIGVALSLDGFHWSRIEGDFANGAVLDVRPSQRPDGLGVLYRYPSVIQTDEELLMVFNKVVVDDRYTARSEIHLATSQDGLKWSELGSILPLDLQESGILGYGRPSVLRLADNEYVMFVELIGGAGCAYERSIGMARSANGRHWILATDEDGSYACVSRSSEDNAADCSSIAWDGGGVGSPFAILADDIDTVNLYYEGYAAPPGSSPQQNGNDESLTPAAHIGLATCALSKLHEPEGLPKFQRVQLPTIP</sequence>
<dbReference type="SUPFAM" id="SSF75005">
    <property type="entry name" value="Arabinanase/levansucrase/invertase"/>
    <property type="match status" value="1"/>
</dbReference>